<accession>A0A645HWB9</accession>
<dbReference type="AlphaFoldDB" id="A0A645HWB9"/>
<gene>
    <name evidence="2" type="ORF">SDC9_190434</name>
</gene>
<evidence type="ECO:0000313" key="2">
    <source>
        <dbReference type="EMBL" id="MPN42876.1"/>
    </source>
</evidence>
<sequence>MAARFALPGSLLPLGAPVGRKGGNHPPRFLRQNRAAANGGKASDQIVFNGKGQVPGVRLPAAPKRPAQDFQCACIGKGAA</sequence>
<organism evidence="2">
    <name type="scientific">bioreactor metagenome</name>
    <dbReference type="NCBI Taxonomy" id="1076179"/>
    <lineage>
        <taxon>unclassified sequences</taxon>
        <taxon>metagenomes</taxon>
        <taxon>ecological metagenomes</taxon>
    </lineage>
</organism>
<feature type="region of interest" description="Disordered" evidence="1">
    <location>
        <begin position="1"/>
        <end position="31"/>
    </location>
</feature>
<proteinExistence type="predicted"/>
<feature type="compositionally biased region" description="Low complexity" evidence="1">
    <location>
        <begin position="1"/>
        <end position="17"/>
    </location>
</feature>
<name>A0A645HWB9_9ZZZZ</name>
<dbReference type="EMBL" id="VSSQ01100901">
    <property type="protein sequence ID" value="MPN42876.1"/>
    <property type="molecule type" value="Genomic_DNA"/>
</dbReference>
<comment type="caution">
    <text evidence="2">The sequence shown here is derived from an EMBL/GenBank/DDBJ whole genome shotgun (WGS) entry which is preliminary data.</text>
</comment>
<protein>
    <submittedName>
        <fullName evidence="2">Uncharacterized protein</fullName>
    </submittedName>
</protein>
<evidence type="ECO:0000256" key="1">
    <source>
        <dbReference type="SAM" id="MobiDB-lite"/>
    </source>
</evidence>
<reference evidence="2" key="1">
    <citation type="submission" date="2019-08" db="EMBL/GenBank/DDBJ databases">
        <authorList>
            <person name="Kucharzyk K."/>
            <person name="Murdoch R.W."/>
            <person name="Higgins S."/>
            <person name="Loffler F."/>
        </authorList>
    </citation>
    <scope>NUCLEOTIDE SEQUENCE</scope>
</reference>